<evidence type="ECO:0000256" key="1">
    <source>
        <dbReference type="ARBA" id="ARBA00022679"/>
    </source>
</evidence>
<evidence type="ECO:0000256" key="3">
    <source>
        <dbReference type="ARBA" id="ARBA00022777"/>
    </source>
</evidence>
<keyword evidence="1 6" id="KW-0808">Transferase</keyword>
<comment type="catalytic activity">
    <reaction evidence="5">
        <text>L-seryl-[pyruvate dehydrogenase E1 alpha subunit] + ATP = O-phospho-L-seryl-[pyruvate dehydrogenase E1 alpha subunit] + ADP + H(+)</text>
        <dbReference type="Rhea" id="RHEA:23052"/>
        <dbReference type="Rhea" id="RHEA-COMP:13689"/>
        <dbReference type="Rhea" id="RHEA-COMP:13690"/>
        <dbReference type="ChEBI" id="CHEBI:15378"/>
        <dbReference type="ChEBI" id="CHEBI:29999"/>
        <dbReference type="ChEBI" id="CHEBI:30616"/>
        <dbReference type="ChEBI" id="CHEBI:83421"/>
        <dbReference type="ChEBI" id="CHEBI:456216"/>
        <dbReference type="EC" id="2.7.11.2"/>
    </reaction>
</comment>
<comment type="subcellular location">
    <subcellularLocation>
        <location evidence="6">Mitochondrion matrix</location>
    </subcellularLocation>
</comment>
<evidence type="ECO:0000256" key="5">
    <source>
        <dbReference type="ARBA" id="ARBA00048201"/>
    </source>
</evidence>
<keyword evidence="9" id="KW-1185">Reference proteome</keyword>
<dbReference type="GO" id="GO:0005759">
    <property type="term" value="C:mitochondrial matrix"/>
    <property type="evidence" value="ECO:0007669"/>
    <property type="project" value="UniProtKB-SubCell"/>
</dbReference>
<dbReference type="AlphaFoldDB" id="A0A8W8MYL9"/>
<proteinExistence type="inferred from homology"/>
<comment type="similarity">
    <text evidence="6">Belongs to the PDK/BCKDK protein kinase family.</text>
</comment>
<dbReference type="GO" id="GO:0010906">
    <property type="term" value="P:regulation of glucose metabolic process"/>
    <property type="evidence" value="ECO:0007669"/>
    <property type="project" value="TreeGrafter"/>
</dbReference>
<dbReference type="Pfam" id="PF10436">
    <property type="entry name" value="BCDHK_Adom3"/>
    <property type="match status" value="1"/>
</dbReference>
<dbReference type="EC" id="2.7.11.-" evidence="6"/>
<dbReference type="PANTHER" id="PTHR11947:SF3">
    <property type="entry name" value="[PYRUVATE DEHYDROGENASE (ACETYL-TRANSFERRING)] KINASE, MITOCHONDRIAL"/>
    <property type="match status" value="1"/>
</dbReference>
<dbReference type="PANTHER" id="PTHR11947">
    <property type="entry name" value="PYRUVATE DEHYDROGENASE KINASE"/>
    <property type="match status" value="1"/>
</dbReference>
<evidence type="ECO:0000256" key="6">
    <source>
        <dbReference type="RuleBase" id="RU366032"/>
    </source>
</evidence>
<dbReference type="SUPFAM" id="SSF69012">
    <property type="entry name" value="alpha-ketoacid dehydrogenase kinase, N-terminal domain"/>
    <property type="match status" value="1"/>
</dbReference>
<evidence type="ECO:0000256" key="4">
    <source>
        <dbReference type="ARBA" id="ARBA00022840"/>
    </source>
</evidence>
<reference evidence="8" key="1">
    <citation type="submission" date="2022-08" db="UniProtKB">
        <authorList>
            <consortium name="EnsemblMetazoa"/>
        </authorList>
    </citation>
    <scope>IDENTIFICATION</scope>
    <source>
        <strain evidence="8">05x7-T-G4-1.051#20</strain>
    </source>
</reference>
<protein>
    <recommendedName>
        <fullName evidence="6">Protein-serine/threonine kinase</fullName>
        <ecNumber evidence="6">2.7.11.-</ecNumber>
    </recommendedName>
</protein>
<dbReference type="Gene3D" id="1.20.140.20">
    <property type="entry name" value="Alpha-ketoacid/pyruvate dehydrogenase kinase, N-terminal domain"/>
    <property type="match status" value="1"/>
</dbReference>
<keyword evidence="2 6" id="KW-0547">Nucleotide-binding</keyword>
<evidence type="ECO:0000313" key="9">
    <source>
        <dbReference type="Proteomes" id="UP000005408"/>
    </source>
</evidence>
<dbReference type="InterPro" id="IPR036784">
    <property type="entry name" value="AK/P_DHK_N_sf"/>
</dbReference>
<evidence type="ECO:0000256" key="2">
    <source>
        <dbReference type="ARBA" id="ARBA00022741"/>
    </source>
</evidence>
<keyword evidence="6" id="KW-0496">Mitochondrion</keyword>
<evidence type="ECO:0000259" key="7">
    <source>
        <dbReference type="Pfam" id="PF10436"/>
    </source>
</evidence>
<name>A0A8W8MYL9_MAGGI</name>
<dbReference type="InterPro" id="IPR039028">
    <property type="entry name" value="BCKD/PDK"/>
</dbReference>
<dbReference type="Proteomes" id="UP000005408">
    <property type="component" value="Unassembled WGS sequence"/>
</dbReference>
<sequence length="82" mass="10102">MMMKFRKFRCLLHARHLHSKYVPVPLSMQQYLEFGQKKCERKSFQFLNDEIPIRLAHIMREFEDLPKELLTMKSVKLVRSWY</sequence>
<dbReference type="GO" id="GO:0004740">
    <property type="term" value="F:pyruvate dehydrogenase (acetyl-transferring) kinase activity"/>
    <property type="evidence" value="ECO:0007669"/>
    <property type="project" value="UniProtKB-EC"/>
</dbReference>
<accession>A0A8W8MYL9</accession>
<dbReference type="GO" id="GO:0005524">
    <property type="term" value="F:ATP binding"/>
    <property type="evidence" value="ECO:0007669"/>
    <property type="project" value="UniProtKB-UniRule"/>
</dbReference>
<dbReference type="EnsemblMetazoa" id="G35180.1">
    <property type="protein sequence ID" value="G35180.1:cds"/>
    <property type="gene ID" value="G35180"/>
</dbReference>
<dbReference type="InterPro" id="IPR018955">
    <property type="entry name" value="BCDHK/PDK_N"/>
</dbReference>
<feature type="domain" description="Branched-chain alpha-ketoacid dehydrogenase kinase/Pyruvate dehydrogenase kinase N-terminal" evidence="7">
    <location>
        <begin position="25"/>
        <end position="82"/>
    </location>
</feature>
<evidence type="ECO:0000313" key="8">
    <source>
        <dbReference type="EnsemblMetazoa" id="G35180.1:cds"/>
    </source>
</evidence>
<organism evidence="8 9">
    <name type="scientific">Magallana gigas</name>
    <name type="common">Pacific oyster</name>
    <name type="synonym">Crassostrea gigas</name>
    <dbReference type="NCBI Taxonomy" id="29159"/>
    <lineage>
        <taxon>Eukaryota</taxon>
        <taxon>Metazoa</taxon>
        <taxon>Spiralia</taxon>
        <taxon>Lophotrochozoa</taxon>
        <taxon>Mollusca</taxon>
        <taxon>Bivalvia</taxon>
        <taxon>Autobranchia</taxon>
        <taxon>Pteriomorphia</taxon>
        <taxon>Ostreida</taxon>
        <taxon>Ostreoidea</taxon>
        <taxon>Ostreidae</taxon>
        <taxon>Magallana</taxon>
    </lineage>
</organism>
<keyword evidence="4 6" id="KW-0067">ATP-binding</keyword>
<keyword evidence="3 6" id="KW-0418">Kinase</keyword>